<dbReference type="GO" id="GO:0005829">
    <property type="term" value="C:cytosol"/>
    <property type="evidence" value="ECO:0007669"/>
    <property type="project" value="TreeGrafter"/>
</dbReference>
<sequence>MPEILDPASLSDADRAAVVAELESLADDEFVVAERYIDWQVRGPTLEADLAVANIAQDEYGHARLWYDLLEDFGRTEAELIWERPREEFRHTTMAELAYEVGDWADCVLRGYLYDHFERLRLEALQETTYPRIADRVGKVVGEEHYHRDHAENWLERLADGPASATESEAQRRLQAALERLYPHALTMFEPTEHESRIVASGVRPVSLAELREDWLAVTTPFLEGLGLSVPEPRLPESGVRGRDGTHSGDWDRLYDEFTYTYEMLGREPAKLMTDPDEVDV</sequence>
<dbReference type="InterPro" id="IPR052703">
    <property type="entry name" value="Aromatic_CoA_ox/epox"/>
</dbReference>
<reference evidence="1" key="1">
    <citation type="submission" date="2022-09" db="EMBL/GenBank/DDBJ databases">
        <title>Diverse halophilic archaea isolated from saline environments.</title>
        <authorList>
            <person name="Cui H.-L."/>
        </authorList>
    </citation>
    <scope>NUCLEOTIDE SEQUENCE</scope>
    <source>
        <strain evidence="1">ZS-35-S2</strain>
    </source>
</reference>
<evidence type="ECO:0000313" key="2">
    <source>
        <dbReference type="Proteomes" id="UP001057580"/>
    </source>
</evidence>
<dbReference type="AlphaFoldDB" id="A0A9E7R4Q0"/>
<gene>
    <name evidence="1" type="primary">paaC</name>
    <name evidence="1" type="ORF">N0B31_05920</name>
</gene>
<dbReference type="InterPro" id="IPR009078">
    <property type="entry name" value="Ferritin-like_SF"/>
</dbReference>
<dbReference type="InterPro" id="IPR007814">
    <property type="entry name" value="PaaA_PaaC"/>
</dbReference>
<dbReference type="Proteomes" id="UP001057580">
    <property type="component" value="Chromosome"/>
</dbReference>
<dbReference type="EMBL" id="CP104003">
    <property type="protein sequence ID" value="UWM55821.1"/>
    <property type="molecule type" value="Genomic_DNA"/>
</dbReference>
<accession>A0A9E7R4Q0</accession>
<organism evidence="1 2">
    <name type="scientific">Salinirubellus salinus</name>
    <dbReference type="NCBI Taxonomy" id="1364945"/>
    <lineage>
        <taxon>Archaea</taxon>
        <taxon>Methanobacteriati</taxon>
        <taxon>Methanobacteriota</taxon>
        <taxon>Stenosarchaea group</taxon>
        <taxon>Halobacteria</taxon>
        <taxon>Halobacteriales</taxon>
        <taxon>Natronomonadaceae</taxon>
        <taxon>Salinirubellus</taxon>
    </lineage>
</organism>
<dbReference type="InterPro" id="IPR011882">
    <property type="entry name" value="PaaC"/>
</dbReference>
<dbReference type="SUPFAM" id="SSF47240">
    <property type="entry name" value="Ferritin-like"/>
    <property type="match status" value="1"/>
</dbReference>
<evidence type="ECO:0000313" key="1">
    <source>
        <dbReference type="EMBL" id="UWM55821.1"/>
    </source>
</evidence>
<dbReference type="GeneID" id="74941940"/>
<dbReference type="PANTHER" id="PTHR30458:SF0">
    <property type="entry name" value="1,2-PHENYLACETYL-COA EPOXIDASE, SUBUNIT C"/>
    <property type="match status" value="1"/>
</dbReference>
<keyword evidence="2" id="KW-1185">Reference proteome</keyword>
<dbReference type="EC" id="1.14.13.149" evidence="1"/>
<dbReference type="GO" id="GO:0010124">
    <property type="term" value="P:phenylacetate catabolic process"/>
    <property type="evidence" value="ECO:0007669"/>
    <property type="project" value="InterPro"/>
</dbReference>
<dbReference type="RefSeq" id="WP_260594932.1">
    <property type="nucleotide sequence ID" value="NZ_CP104003.1"/>
</dbReference>
<dbReference type="PANTHER" id="PTHR30458">
    <property type="entry name" value="PHENYLACETIC ACID DEGRADATION PROTEIN PAA"/>
    <property type="match status" value="1"/>
</dbReference>
<dbReference type="Pfam" id="PF05138">
    <property type="entry name" value="PaaA_PaaC"/>
    <property type="match status" value="1"/>
</dbReference>
<dbReference type="Gene3D" id="1.20.1260.10">
    <property type="match status" value="1"/>
</dbReference>
<proteinExistence type="predicted"/>
<dbReference type="GO" id="GO:0097266">
    <property type="term" value="F:phenylacetyl-CoA 1,2-epoxidase activity"/>
    <property type="evidence" value="ECO:0007669"/>
    <property type="project" value="UniProtKB-EC"/>
</dbReference>
<dbReference type="KEGG" id="ssai:N0B31_05920"/>
<dbReference type="InterPro" id="IPR012347">
    <property type="entry name" value="Ferritin-like"/>
</dbReference>
<protein>
    <submittedName>
        <fullName evidence="1">Phenylacetate-CoA oxygenase subunit PaaC</fullName>
        <ecNumber evidence="1">1.14.13.149</ecNumber>
    </submittedName>
</protein>
<dbReference type="NCBIfam" id="TIGR02158">
    <property type="entry name" value="PA_CoA_Oxy3"/>
    <property type="match status" value="1"/>
</dbReference>
<name>A0A9E7R4Q0_9EURY</name>
<keyword evidence="1" id="KW-0560">Oxidoreductase</keyword>